<dbReference type="Pfam" id="PF25807">
    <property type="entry name" value="Clarin-2"/>
    <property type="match status" value="1"/>
</dbReference>
<dbReference type="GO" id="GO:0007605">
    <property type="term" value="P:sensory perception of sound"/>
    <property type="evidence" value="ECO:0007669"/>
    <property type="project" value="UniProtKB-ARBA"/>
</dbReference>
<proteinExistence type="inferred from homology"/>
<dbReference type="EMBL" id="JAZGQO010000009">
    <property type="protein sequence ID" value="KAK6178068.1"/>
    <property type="molecule type" value="Genomic_DNA"/>
</dbReference>
<dbReference type="Gene3D" id="1.20.140.150">
    <property type="match status" value="1"/>
</dbReference>
<name>A0AAN8JL81_PATCE</name>
<dbReference type="Proteomes" id="UP001347796">
    <property type="component" value="Unassembled WGS sequence"/>
</dbReference>
<keyword evidence="5 6" id="KW-0472">Membrane</keyword>
<organism evidence="7 8">
    <name type="scientific">Patella caerulea</name>
    <name type="common">Rayed Mediterranean limpet</name>
    <dbReference type="NCBI Taxonomy" id="87958"/>
    <lineage>
        <taxon>Eukaryota</taxon>
        <taxon>Metazoa</taxon>
        <taxon>Spiralia</taxon>
        <taxon>Lophotrochozoa</taxon>
        <taxon>Mollusca</taxon>
        <taxon>Gastropoda</taxon>
        <taxon>Patellogastropoda</taxon>
        <taxon>Patelloidea</taxon>
        <taxon>Patellidae</taxon>
        <taxon>Patella</taxon>
    </lineage>
</organism>
<dbReference type="GO" id="GO:0016020">
    <property type="term" value="C:membrane"/>
    <property type="evidence" value="ECO:0007669"/>
    <property type="project" value="UniProtKB-SubCell"/>
</dbReference>
<accession>A0AAN8JL81</accession>
<protein>
    <recommendedName>
        <fullName evidence="9">Clarin-3</fullName>
    </recommendedName>
</protein>
<evidence type="ECO:0000256" key="2">
    <source>
        <dbReference type="ARBA" id="ARBA00005787"/>
    </source>
</evidence>
<comment type="caution">
    <text evidence="7">The sequence shown here is derived from an EMBL/GenBank/DDBJ whole genome shotgun (WGS) entry which is preliminary data.</text>
</comment>
<evidence type="ECO:0000256" key="3">
    <source>
        <dbReference type="ARBA" id="ARBA00022692"/>
    </source>
</evidence>
<dbReference type="PANTHER" id="PTHR31548">
    <property type="entry name" value="CLARIN"/>
    <property type="match status" value="1"/>
</dbReference>
<dbReference type="InterPro" id="IPR026748">
    <property type="entry name" value="Clarin"/>
</dbReference>
<keyword evidence="8" id="KW-1185">Reference proteome</keyword>
<dbReference type="PANTHER" id="PTHR31548:SF1">
    <property type="entry name" value="LD47387P"/>
    <property type="match status" value="1"/>
</dbReference>
<evidence type="ECO:0000256" key="6">
    <source>
        <dbReference type="SAM" id="Phobius"/>
    </source>
</evidence>
<evidence type="ECO:0000256" key="5">
    <source>
        <dbReference type="ARBA" id="ARBA00023136"/>
    </source>
</evidence>
<feature type="transmembrane region" description="Helical" evidence="6">
    <location>
        <begin position="184"/>
        <end position="205"/>
    </location>
</feature>
<evidence type="ECO:0000313" key="8">
    <source>
        <dbReference type="Proteomes" id="UP001347796"/>
    </source>
</evidence>
<evidence type="ECO:0000256" key="4">
    <source>
        <dbReference type="ARBA" id="ARBA00022989"/>
    </source>
</evidence>
<feature type="transmembrane region" description="Helical" evidence="6">
    <location>
        <begin position="7"/>
        <end position="28"/>
    </location>
</feature>
<keyword evidence="3 6" id="KW-0812">Transmembrane</keyword>
<comment type="similarity">
    <text evidence="2">Belongs to the clarin family.</text>
</comment>
<evidence type="ECO:0008006" key="9">
    <source>
        <dbReference type="Google" id="ProtNLM"/>
    </source>
</evidence>
<evidence type="ECO:0000313" key="7">
    <source>
        <dbReference type="EMBL" id="KAK6178068.1"/>
    </source>
</evidence>
<gene>
    <name evidence="7" type="ORF">SNE40_012902</name>
</gene>
<dbReference type="AlphaFoldDB" id="A0AAN8JL81"/>
<evidence type="ECO:0000256" key="1">
    <source>
        <dbReference type="ARBA" id="ARBA00004141"/>
    </source>
</evidence>
<reference evidence="7 8" key="1">
    <citation type="submission" date="2024-01" db="EMBL/GenBank/DDBJ databases">
        <title>The genome of the rayed Mediterranean limpet Patella caerulea (Linnaeus, 1758).</title>
        <authorList>
            <person name="Anh-Thu Weber A."/>
            <person name="Halstead-Nussloch G."/>
        </authorList>
    </citation>
    <scope>NUCLEOTIDE SEQUENCE [LARGE SCALE GENOMIC DNA]</scope>
    <source>
        <strain evidence="7">AATW-2023a</strain>
        <tissue evidence="7">Whole specimen</tissue>
    </source>
</reference>
<feature type="transmembrane region" description="Helical" evidence="6">
    <location>
        <begin position="133"/>
        <end position="157"/>
    </location>
</feature>
<sequence>MNDHKKVYLTLIFLLTLASVILMVVGFATEHWIISHPVKNQTANLSDETSTKFTGVITLGLFKGHRSLDYGYGSRSRDLWVKELNDLGLFNFGLWVSTIVMLSLGIVWGMVAIGFTVYNIFGKPIETVTGEMGLYLWNGLALNFSLLAVLLYVGLFINNLQVNLLPEEDILTGFSSKDKTQFDQSFYCVVGAVGGFFINIILLCVSGQKCWCSYSHAGEKEIDNGMILY</sequence>
<keyword evidence="4 6" id="KW-1133">Transmembrane helix</keyword>
<feature type="transmembrane region" description="Helical" evidence="6">
    <location>
        <begin position="92"/>
        <end position="121"/>
    </location>
</feature>
<comment type="subcellular location">
    <subcellularLocation>
        <location evidence="1">Membrane</location>
        <topology evidence="1">Multi-pass membrane protein</topology>
    </subcellularLocation>
</comment>